<feature type="transmembrane region" description="Helical" evidence="1">
    <location>
        <begin position="880"/>
        <end position="900"/>
    </location>
</feature>
<dbReference type="GO" id="GO:0005886">
    <property type="term" value="C:plasma membrane"/>
    <property type="evidence" value="ECO:0007669"/>
    <property type="project" value="TreeGrafter"/>
</dbReference>
<feature type="transmembrane region" description="Helical" evidence="1">
    <location>
        <begin position="464"/>
        <end position="491"/>
    </location>
</feature>
<keyword evidence="3" id="KW-1185">Reference proteome</keyword>
<comment type="caution">
    <text evidence="2">The sequence shown here is derived from an EMBL/GenBank/DDBJ whole genome shotgun (WGS) entry which is preliminary data.</text>
</comment>
<feature type="transmembrane region" description="Helical" evidence="1">
    <location>
        <begin position="512"/>
        <end position="536"/>
    </location>
</feature>
<dbReference type="PANTHER" id="PTHR32063">
    <property type="match status" value="1"/>
</dbReference>
<keyword evidence="1" id="KW-1133">Transmembrane helix</keyword>
<keyword evidence="1" id="KW-0472">Membrane</keyword>
<reference evidence="2 3" key="1">
    <citation type="journal article" date="2019" name="Syst. Appl. Microbiol.">
        <title>Microvirga tunisiensis sp. nov., a root nodule symbiotic bacterium isolated from Lupinus micranthus and L. luteus grown in Northern Tunisia.</title>
        <authorList>
            <person name="Msaddak A."/>
            <person name="Rejili M."/>
            <person name="Duran D."/>
            <person name="Mars M."/>
            <person name="Palacios J.M."/>
            <person name="Ruiz-Argueso T."/>
            <person name="Rey L."/>
            <person name="Imperial J."/>
        </authorList>
    </citation>
    <scope>NUCLEOTIDE SEQUENCE [LARGE SCALE GENOMIC DNA]</scope>
    <source>
        <strain evidence="2 3">Lmie10</strain>
    </source>
</reference>
<dbReference type="SUPFAM" id="SSF82714">
    <property type="entry name" value="Multidrug efflux transporter AcrB TolC docking domain, DN and DC subdomains"/>
    <property type="match status" value="2"/>
</dbReference>
<feature type="transmembrane region" description="Helical" evidence="1">
    <location>
        <begin position="343"/>
        <end position="367"/>
    </location>
</feature>
<dbReference type="EMBL" id="VOSK01000130">
    <property type="protein sequence ID" value="MPR28212.1"/>
    <property type="molecule type" value="Genomic_DNA"/>
</dbReference>
<feature type="transmembrane region" description="Helical" evidence="1">
    <location>
        <begin position="852"/>
        <end position="873"/>
    </location>
</feature>
<dbReference type="InterPro" id="IPR027463">
    <property type="entry name" value="AcrB_DN_DC_subdom"/>
</dbReference>
<evidence type="ECO:0000256" key="1">
    <source>
        <dbReference type="SAM" id="Phobius"/>
    </source>
</evidence>
<keyword evidence="1" id="KW-0812">Transmembrane</keyword>
<dbReference type="PRINTS" id="PR00702">
    <property type="entry name" value="ACRIFLAVINRP"/>
</dbReference>
<dbReference type="PANTHER" id="PTHR32063:SF64">
    <property type="entry name" value="ACRB_ACRD_ACRF FAMILY PROTEIN"/>
    <property type="match status" value="1"/>
</dbReference>
<dbReference type="SUPFAM" id="SSF82866">
    <property type="entry name" value="Multidrug efflux transporter AcrB transmembrane domain"/>
    <property type="match status" value="2"/>
</dbReference>
<dbReference type="Gene3D" id="3.30.2090.10">
    <property type="entry name" value="Multidrug efflux transporter AcrB TolC docking domain, DN and DC subdomains"/>
    <property type="match status" value="2"/>
</dbReference>
<feature type="transmembrane region" description="Helical" evidence="1">
    <location>
        <begin position="980"/>
        <end position="1004"/>
    </location>
</feature>
<evidence type="ECO:0000313" key="2">
    <source>
        <dbReference type="EMBL" id="MPR28212.1"/>
    </source>
</evidence>
<feature type="transmembrane region" description="Helical" evidence="1">
    <location>
        <begin position="387"/>
        <end position="406"/>
    </location>
</feature>
<dbReference type="RefSeq" id="WP_152714510.1">
    <property type="nucleotide sequence ID" value="NZ_VOSJ01000131.1"/>
</dbReference>
<feature type="transmembrane region" description="Helical" evidence="1">
    <location>
        <begin position="906"/>
        <end position="927"/>
    </location>
</feature>
<organism evidence="2 3">
    <name type="scientific">Microvirga tunisiensis</name>
    <dbReference type="NCBI Taxonomy" id="2108360"/>
    <lineage>
        <taxon>Bacteria</taxon>
        <taxon>Pseudomonadati</taxon>
        <taxon>Pseudomonadota</taxon>
        <taxon>Alphaproteobacteria</taxon>
        <taxon>Hyphomicrobiales</taxon>
        <taxon>Methylobacteriaceae</taxon>
        <taxon>Microvirga</taxon>
    </lineage>
</organism>
<dbReference type="Pfam" id="PF00873">
    <property type="entry name" value="ACR_tran"/>
    <property type="match status" value="1"/>
</dbReference>
<dbReference type="Proteomes" id="UP000403266">
    <property type="component" value="Unassembled WGS sequence"/>
</dbReference>
<feature type="transmembrane region" description="Helical" evidence="1">
    <location>
        <begin position="427"/>
        <end position="452"/>
    </location>
</feature>
<dbReference type="Gene3D" id="3.30.70.1320">
    <property type="entry name" value="Multidrug efflux transporter AcrB pore domain like"/>
    <property type="match status" value="1"/>
</dbReference>
<evidence type="ECO:0000313" key="3">
    <source>
        <dbReference type="Proteomes" id="UP000403266"/>
    </source>
</evidence>
<dbReference type="OrthoDB" id="9798415at2"/>
<dbReference type="InterPro" id="IPR001036">
    <property type="entry name" value="Acrflvin-R"/>
</dbReference>
<dbReference type="Gene3D" id="3.30.70.1430">
    <property type="entry name" value="Multidrug efflux transporter AcrB pore domain"/>
    <property type="match status" value="2"/>
</dbReference>
<protein>
    <submittedName>
        <fullName evidence="2">Efflux RND transporter permease subunit</fullName>
    </submittedName>
</protein>
<dbReference type="AlphaFoldDB" id="A0A5N7MMD3"/>
<proteinExistence type="predicted"/>
<gene>
    <name evidence="2" type="ORF">FS320_24370</name>
</gene>
<dbReference type="Gene3D" id="3.30.70.1440">
    <property type="entry name" value="Multidrug efflux transporter AcrB pore domain"/>
    <property type="match status" value="1"/>
</dbReference>
<feature type="transmembrane region" description="Helical" evidence="1">
    <location>
        <begin position="955"/>
        <end position="974"/>
    </location>
</feature>
<name>A0A5N7MMD3_9HYPH</name>
<dbReference type="Gene3D" id="1.20.1640.10">
    <property type="entry name" value="Multidrug efflux transporter AcrB transmembrane domain"/>
    <property type="match status" value="2"/>
</dbReference>
<feature type="transmembrane region" description="Helical" evidence="1">
    <location>
        <begin position="15"/>
        <end position="34"/>
    </location>
</feature>
<sequence>MRLNLSEWAIRHRSFIVFLMLIVMVAGIGSYLALGRAEDPAFSVKTMVVNAAWPGATIEDTLQQVTERLERKLQETPHLDYLRSYTTPGQTTIFVNLKGEVRARDIPDIWYQVRKKIGDIRNTLPQGVVGPGFNDEFGDTYGLIYGFTADGFTQRELRDAVEDARSRLLQVPDVSKIDVVGAQDEKIYIEFSTERLAGLGLDRNALVAALQAQNAVTPAGVVETGNEKLLIRVSGEFRSEQDLLAVNFVANGRVVRLGDLATVRRTYGDPPQPMFRVNGQPAIGIAISMRDGGDVLALGRNVATAMAAIRRDLPVGIEPVLVADQPVTVEHSIKEFMKTLWEAVAIILAISFISLGLRAGAVVALSIPLTLGMVFMTMEYAGIDLQRISLGALIISLGLLVDDAMITVETMITRIEQGASKADAATFAYTSVAFPMLTGSLITVAGFVPIGFARSSAGEYTFSIFAVVAMALIGSWFVAVLFSPLLGVWLLPSQAKHAHAEPGFVMRGFRRFLVGAMRMRWVTIVVTLALFGLALFGMRSVPQQFFPASDRPELLVDLKLPQNASIYASEAVAGRLDGILKGDGDIDHWSTYVGRGAVRFYLPLNVQLPSDFFSQVVIVTRSLEARERVHARLEKILETEFPSVVGRVYPLELGPPVGWPLQYRVTGPDVNTVRETAFKVADVMGSAPYVQKINFEWIEPARTLRIRVNQDEARLLGLSSQDVAQAINGVVTGGSVTQVRDGIYLVDVVVRAGSEQRTSLAALRNLQLPLPNGRTVPITQLASVDYGQEYPLVWRRDRVPSLVVQADVAPGVQSASVVRELASRMDELNATLPSGYRVAVGGTVEESAKSQASVIAVVPLMMGLMLILLMVQLQSFQRMFLVLSVAPLGLIGVVLALLLANKPLGFVAILGILALVGMIARNSVILIDQVETERAHGLHPWDAVVEATVHRFRPILLTAAAAILGMIPIAPTVFWGPMAYAIMGGLAVATGLTLVFLPALYVAWFRINPPAETNVSEQTSEATLALKGAAAE</sequence>
<dbReference type="GO" id="GO:0042910">
    <property type="term" value="F:xenobiotic transmembrane transporter activity"/>
    <property type="evidence" value="ECO:0007669"/>
    <property type="project" value="TreeGrafter"/>
</dbReference>
<dbReference type="SUPFAM" id="SSF82693">
    <property type="entry name" value="Multidrug efflux transporter AcrB pore domain, PN1, PN2, PC1 and PC2 subdomains"/>
    <property type="match status" value="2"/>
</dbReference>
<accession>A0A5N7MMD3</accession>